<sequence>MKRITTGYQGLDEILDGLRIGDNVVWKVDSIDDYRSFVTPFAEQSLRDGRRIVYLRFGSHRPLLEPSPQLEIIELDPRLGFESFTTRIHAIITEHGPQTFYVFDCLSELLSAWATDLMIGNFFRVTCPYLFELDTVAYFALIRQRHSLRTIARIRETTQILLDLYNFEGDLYVHPLKVWQRRSPTMFLPHRKEGERFLPLVDSYAATRLFSTLADPGTDSAHRQLDHWHHLFLQAREVAEAPDEEAAQTMVNHLCRHLIGREERMLTLARRHFSLQDLLEIKARMIGTGFIGGKTVGMLLARQILHGDRRHPWRENLESHDSFFVGSNLYYTYLVHNGLWPLFMKQKTSEGYFVAAAELHSRMLEGTFPEKTREEFQKMLEYYGQYPVIVRSSSLLEDGFGNAFAGKYDSFFLANQGTPEDRAAAFEEAVRKIFASAMSEDALTYRLQRGLDQKDEQMALLVQRVSGSYRGRYYFPELAGVGVSHNTFVWDREMDPQAGMLRLVFGLGTRAVDRTHDDYPRIIALDAPQKRPHSGMEDTRRFSQRDVDLINVESNALETVSLSSLVAEGIEFPLDLYTVLDHETMRHIKDRGRKETEVRLLTFDRFLADPAFTSLMQRLLKTLEAAYAYPVDVEFTVNFTPDRTPKINVVQCRPLQTKGAVQRVEIPENIEGQRILFDCRGNFMGGPLSQAIRRLIWVDAEEYSRLNLSDKYEVARLIGRLNKRIGERREIPTLLFCPGRLGTTTPALGVPVTFSEISNITALAEVAFVSGQLMPELSYGSHFFQDLVEADIFYLALFPDSRECLFNRPLLDSLPNSLEAMMPASSAFKKVVKVCNIPGEGLQLMADVVSQRVVCFEG</sequence>
<keyword evidence="12" id="KW-0460">Magnesium</keyword>
<gene>
    <name evidence="16" type="ORF">DSOUD_0971</name>
</gene>
<evidence type="ECO:0000256" key="13">
    <source>
        <dbReference type="ARBA" id="ARBA00033470"/>
    </source>
</evidence>
<dbReference type="Pfam" id="PF01326">
    <property type="entry name" value="PPDK_N"/>
    <property type="match status" value="1"/>
</dbReference>
<keyword evidence="7" id="KW-0808">Transferase</keyword>
<keyword evidence="16" id="KW-0670">Pyruvate</keyword>
<dbReference type="SUPFAM" id="SSF56059">
    <property type="entry name" value="Glutathione synthetase ATP-binding domain-like"/>
    <property type="match status" value="1"/>
</dbReference>
<dbReference type="EMBL" id="CP010802">
    <property type="protein sequence ID" value="ALC15757.1"/>
    <property type="molecule type" value="Genomic_DNA"/>
</dbReference>
<proteinExistence type="inferred from homology"/>
<dbReference type="Gene3D" id="3.30.1490.20">
    <property type="entry name" value="ATP-grasp fold, A domain"/>
    <property type="match status" value="1"/>
</dbReference>
<reference evidence="16 17" key="1">
    <citation type="submission" date="2015-07" db="EMBL/GenBank/DDBJ databases">
        <title>Isolation and Genomic Characterization of a Novel Halophilic Metal-Reducing Deltaproteobacterium from the Deep Subsurface.</title>
        <authorList>
            <person name="Badalamenti J.P."/>
            <person name="Summers Z.M."/>
            <person name="Gralnick J.A."/>
            <person name="Bond D.R."/>
        </authorList>
    </citation>
    <scope>NUCLEOTIDE SEQUENCE [LARGE SCALE GENOMIC DNA]</scope>
    <source>
        <strain evidence="16 17">WTL</strain>
    </source>
</reference>
<comment type="similarity">
    <text evidence="4">Belongs to the PEP-utilizing enzyme family.</text>
</comment>
<keyword evidence="9" id="KW-0547">Nucleotide-binding</keyword>
<evidence type="ECO:0000256" key="1">
    <source>
        <dbReference type="ARBA" id="ARBA00001946"/>
    </source>
</evidence>
<dbReference type="PANTHER" id="PTHR43030">
    <property type="entry name" value="PHOSPHOENOLPYRUVATE SYNTHASE"/>
    <property type="match status" value="1"/>
</dbReference>
<dbReference type="AlphaFoldDB" id="A0A0M4DGJ6"/>
<dbReference type="PANTHER" id="PTHR43030:SF1">
    <property type="entry name" value="PHOSPHOENOLPYRUVATE SYNTHASE"/>
    <property type="match status" value="1"/>
</dbReference>
<evidence type="ECO:0000256" key="9">
    <source>
        <dbReference type="ARBA" id="ARBA00022741"/>
    </source>
</evidence>
<dbReference type="InterPro" id="IPR006319">
    <property type="entry name" value="PEP_synth"/>
</dbReference>
<keyword evidence="11" id="KW-0067">ATP-binding</keyword>
<evidence type="ECO:0000313" key="17">
    <source>
        <dbReference type="Proteomes" id="UP000057158"/>
    </source>
</evidence>
<evidence type="ECO:0000256" key="12">
    <source>
        <dbReference type="ARBA" id="ARBA00022842"/>
    </source>
</evidence>
<dbReference type="STRING" id="1603606.DSOUD_0971"/>
<evidence type="ECO:0000256" key="8">
    <source>
        <dbReference type="ARBA" id="ARBA00022723"/>
    </source>
</evidence>
<evidence type="ECO:0000256" key="2">
    <source>
        <dbReference type="ARBA" id="ARBA00002988"/>
    </source>
</evidence>
<protein>
    <recommendedName>
        <fullName evidence="6">Phosphoenolpyruvate synthase</fullName>
        <ecNumber evidence="5">2.7.9.2</ecNumber>
    </recommendedName>
    <alternativeName>
        <fullName evidence="13">Pyruvate, water dikinase</fullName>
    </alternativeName>
</protein>
<dbReference type="InterPro" id="IPR002192">
    <property type="entry name" value="PPDK_AMP/ATP-bd"/>
</dbReference>
<dbReference type="KEGG" id="des:DSOUD_0971"/>
<keyword evidence="8" id="KW-0479">Metal-binding</keyword>
<dbReference type="EC" id="2.7.9.2" evidence="5"/>
<dbReference type="GO" id="GO:0005524">
    <property type="term" value="F:ATP binding"/>
    <property type="evidence" value="ECO:0007669"/>
    <property type="project" value="UniProtKB-KW"/>
</dbReference>
<evidence type="ECO:0000259" key="15">
    <source>
        <dbReference type="Pfam" id="PF01326"/>
    </source>
</evidence>
<evidence type="ECO:0000313" key="16">
    <source>
        <dbReference type="EMBL" id="ALC15757.1"/>
    </source>
</evidence>
<dbReference type="Proteomes" id="UP000057158">
    <property type="component" value="Chromosome"/>
</dbReference>
<comment type="catalytic activity">
    <reaction evidence="14">
        <text>pyruvate + ATP + H2O = phosphoenolpyruvate + AMP + phosphate + 2 H(+)</text>
        <dbReference type="Rhea" id="RHEA:11364"/>
        <dbReference type="ChEBI" id="CHEBI:15361"/>
        <dbReference type="ChEBI" id="CHEBI:15377"/>
        <dbReference type="ChEBI" id="CHEBI:15378"/>
        <dbReference type="ChEBI" id="CHEBI:30616"/>
        <dbReference type="ChEBI" id="CHEBI:43474"/>
        <dbReference type="ChEBI" id="CHEBI:58702"/>
        <dbReference type="ChEBI" id="CHEBI:456215"/>
        <dbReference type="EC" id="2.7.9.2"/>
    </reaction>
</comment>
<feature type="domain" description="Pyruvate phosphate dikinase AMP/ATP-binding" evidence="15">
    <location>
        <begin position="291"/>
        <end position="670"/>
    </location>
</feature>
<evidence type="ECO:0000256" key="5">
    <source>
        <dbReference type="ARBA" id="ARBA00011996"/>
    </source>
</evidence>
<dbReference type="OrthoDB" id="9812167at2"/>
<dbReference type="RefSeq" id="WP_053549934.1">
    <property type="nucleotide sequence ID" value="NZ_CP010802.1"/>
</dbReference>
<evidence type="ECO:0000256" key="3">
    <source>
        <dbReference type="ARBA" id="ARBA00004742"/>
    </source>
</evidence>
<evidence type="ECO:0000256" key="10">
    <source>
        <dbReference type="ARBA" id="ARBA00022777"/>
    </source>
</evidence>
<keyword evidence="10" id="KW-0418">Kinase</keyword>
<name>A0A0M4DGJ6_9BACT</name>
<evidence type="ECO:0000256" key="6">
    <source>
        <dbReference type="ARBA" id="ARBA00021623"/>
    </source>
</evidence>
<evidence type="ECO:0000256" key="11">
    <source>
        <dbReference type="ARBA" id="ARBA00022840"/>
    </source>
</evidence>
<comment type="pathway">
    <text evidence="3">Carbohydrate biosynthesis; gluconeogenesis.</text>
</comment>
<dbReference type="InterPro" id="IPR013815">
    <property type="entry name" value="ATP_grasp_subdomain_1"/>
</dbReference>
<organism evidence="16 17">
    <name type="scientific">Desulfuromonas soudanensis</name>
    <dbReference type="NCBI Taxonomy" id="1603606"/>
    <lineage>
        <taxon>Bacteria</taxon>
        <taxon>Pseudomonadati</taxon>
        <taxon>Thermodesulfobacteriota</taxon>
        <taxon>Desulfuromonadia</taxon>
        <taxon>Desulfuromonadales</taxon>
        <taxon>Desulfuromonadaceae</taxon>
        <taxon>Desulfuromonas</taxon>
    </lineage>
</organism>
<dbReference type="GO" id="GO:0008986">
    <property type="term" value="F:pyruvate, water dikinase activity"/>
    <property type="evidence" value="ECO:0007669"/>
    <property type="project" value="UniProtKB-EC"/>
</dbReference>
<dbReference type="PATRIC" id="fig|1603606.3.peg.1064"/>
<evidence type="ECO:0000256" key="7">
    <source>
        <dbReference type="ARBA" id="ARBA00022679"/>
    </source>
</evidence>
<dbReference type="GO" id="GO:0046872">
    <property type="term" value="F:metal ion binding"/>
    <property type="evidence" value="ECO:0007669"/>
    <property type="project" value="UniProtKB-KW"/>
</dbReference>
<comment type="function">
    <text evidence="2">Catalyzes the phosphorylation of pyruvate to phosphoenolpyruvate.</text>
</comment>
<keyword evidence="17" id="KW-1185">Reference proteome</keyword>
<accession>A0A0M4DGJ6</accession>
<comment type="cofactor">
    <cofactor evidence="1">
        <name>Mg(2+)</name>
        <dbReference type="ChEBI" id="CHEBI:18420"/>
    </cofactor>
</comment>
<evidence type="ECO:0000256" key="14">
    <source>
        <dbReference type="ARBA" id="ARBA00047700"/>
    </source>
</evidence>
<evidence type="ECO:0000256" key="4">
    <source>
        <dbReference type="ARBA" id="ARBA00007837"/>
    </source>
</evidence>